<protein>
    <submittedName>
        <fullName evidence="1">Uncharacterized protein</fullName>
    </submittedName>
</protein>
<evidence type="ECO:0000313" key="1">
    <source>
        <dbReference type="EMBL" id="GLR68210.1"/>
    </source>
</evidence>
<sequence length="82" mass="9124">MHNLRGYNAVFGPAADGGYWLAGMAGTRPERAFSNVRWSSPHALADTLHNFSKQRTKLLRMLDDVDDAASLTLHMHKAYSHA</sequence>
<comment type="caution">
    <text evidence="1">The sequence shown here is derived from an EMBL/GenBank/DDBJ whole genome shotgun (WGS) entry which is preliminary data.</text>
</comment>
<gene>
    <name evidence="1" type="ORF">GCM10010909_28910</name>
</gene>
<proteinExistence type="predicted"/>
<dbReference type="Proteomes" id="UP001156641">
    <property type="component" value="Unassembled WGS sequence"/>
</dbReference>
<dbReference type="InterPro" id="IPR029044">
    <property type="entry name" value="Nucleotide-diphossugar_trans"/>
</dbReference>
<dbReference type="SUPFAM" id="SSF53448">
    <property type="entry name" value="Nucleotide-diphospho-sugar transferases"/>
    <property type="match status" value="1"/>
</dbReference>
<dbReference type="PANTHER" id="PTHR36529:SF1">
    <property type="entry name" value="GLYCOSYLTRANSFERASE"/>
    <property type="match status" value="1"/>
</dbReference>
<dbReference type="Gene3D" id="3.90.550.10">
    <property type="entry name" value="Spore Coat Polysaccharide Biosynthesis Protein SpsA, Chain A"/>
    <property type="match status" value="1"/>
</dbReference>
<reference evidence="2" key="1">
    <citation type="journal article" date="2019" name="Int. J. Syst. Evol. Microbiol.">
        <title>The Global Catalogue of Microorganisms (GCM) 10K type strain sequencing project: providing services to taxonomists for standard genome sequencing and annotation.</title>
        <authorList>
            <consortium name="The Broad Institute Genomics Platform"/>
            <consortium name="The Broad Institute Genome Sequencing Center for Infectious Disease"/>
            <person name="Wu L."/>
            <person name="Ma J."/>
        </authorList>
    </citation>
    <scope>NUCLEOTIDE SEQUENCE [LARGE SCALE GENOMIC DNA]</scope>
    <source>
        <strain evidence="2">NBRC 112502</strain>
    </source>
</reference>
<keyword evidence="2" id="KW-1185">Reference proteome</keyword>
<dbReference type="EMBL" id="BSOS01000080">
    <property type="protein sequence ID" value="GLR68210.1"/>
    <property type="molecule type" value="Genomic_DNA"/>
</dbReference>
<dbReference type="PANTHER" id="PTHR36529">
    <property type="entry name" value="SLL1095 PROTEIN"/>
    <property type="match status" value="1"/>
</dbReference>
<accession>A0ABQ6ADT4</accession>
<dbReference type="InterPro" id="IPR018641">
    <property type="entry name" value="Trfase_1_rSAM/seldom-assoc"/>
</dbReference>
<evidence type="ECO:0000313" key="2">
    <source>
        <dbReference type="Proteomes" id="UP001156641"/>
    </source>
</evidence>
<organism evidence="1 2">
    <name type="scientific">Acidocella aquatica</name>
    <dbReference type="NCBI Taxonomy" id="1922313"/>
    <lineage>
        <taxon>Bacteria</taxon>
        <taxon>Pseudomonadati</taxon>
        <taxon>Pseudomonadota</taxon>
        <taxon>Alphaproteobacteria</taxon>
        <taxon>Acetobacterales</taxon>
        <taxon>Acidocellaceae</taxon>
        <taxon>Acidocella</taxon>
    </lineage>
</organism>
<dbReference type="Pfam" id="PF09837">
    <property type="entry name" value="DUF2064"/>
    <property type="match status" value="1"/>
</dbReference>
<name>A0ABQ6ADT4_9PROT</name>